<protein>
    <submittedName>
        <fullName evidence="1">Uncharacterized protein</fullName>
    </submittedName>
</protein>
<comment type="caution">
    <text evidence="1">The sequence shown here is derived from an EMBL/GenBank/DDBJ whole genome shotgun (WGS) entry which is preliminary data.</text>
</comment>
<organism evidence="1 2">
    <name type="scientific">Priestia aryabhattai</name>
    <name type="common">Bacillus aryabhattai</name>
    <dbReference type="NCBI Taxonomy" id="412384"/>
    <lineage>
        <taxon>Bacteria</taxon>
        <taxon>Bacillati</taxon>
        <taxon>Bacillota</taxon>
        <taxon>Bacilli</taxon>
        <taxon>Bacillales</taxon>
        <taxon>Bacillaceae</taxon>
        <taxon>Priestia</taxon>
    </lineage>
</organism>
<dbReference type="Proteomes" id="UP000543174">
    <property type="component" value="Unassembled WGS sequence"/>
</dbReference>
<gene>
    <name evidence="1" type="ORF">HNP21_005610</name>
</gene>
<keyword evidence="2" id="KW-1185">Reference proteome</keyword>
<dbReference type="EMBL" id="JACJHT010000013">
    <property type="protein sequence ID" value="MBA9042475.1"/>
    <property type="molecule type" value="Genomic_DNA"/>
</dbReference>
<accession>A0A7W3NGD3</accession>
<proteinExistence type="predicted"/>
<evidence type="ECO:0000313" key="2">
    <source>
        <dbReference type="Proteomes" id="UP000543174"/>
    </source>
</evidence>
<name>A0A7W3NGD3_PRIAR</name>
<reference evidence="1" key="1">
    <citation type="submission" date="2020-08" db="EMBL/GenBank/DDBJ databases">
        <title>Functional genomics of gut bacteria from endangered species of beetles.</title>
        <authorList>
            <person name="Carlos-Shanley C."/>
        </authorList>
    </citation>
    <scope>NUCLEOTIDE SEQUENCE [LARGE SCALE GENOMIC DNA]</scope>
    <source>
        <strain evidence="1">S00060</strain>
    </source>
</reference>
<evidence type="ECO:0000313" key="1">
    <source>
        <dbReference type="EMBL" id="MBA9042475.1"/>
    </source>
</evidence>
<sequence>MMYELEFVILEEQRVIDHASHQQRHDTNLSTEETFFKKKYCI</sequence>
<dbReference type="AlphaFoldDB" id="A0A7W3NGD3"/>